<dbReference type="RefSeq" id="WP_265767446.1">
    <property type="nucleotide sequence ID" value="NZ_JAGGJA010000015.1"/>
</dbReference>
<evidence type="ECO:0000313" key="13">
    <source>
        <dbReference type="EMBL" id="MCW9708648.1"/>
    </source>
</evidence>
<evidence type="ECO:0000259" key="10">
    <source>
        <dbReference type="PROSITE" id="PS51192"/>
    </source>
</evidence>
<evidence type="ECO:0000256" key="7">
    <source>
        <dbReference type="ARBA" id="ARBA00023016"/>
    </source>
</evidence>
<dbReference type="SMART" id="SM00490">
    <property type="entry name" value="HELICc"/>
    <property type="match status" value="1"/>
</dbReference>
<keyword evidence="2" id="KW-0963">Cytoplasm</keyword>
<reference evidence="13 14" key="1">
    <citation type="submission" date="2021-03" db="EMBL/GenBank/DDBJ databases">
        <title>Aliifodinibius sp. nov., a new bacterium isolated from saline soil.</title>
        <authorList>
            <person name="Galisteo C."/>
            <person name="De La Haba R."/>
            <person name="Sanchez-Porro C."/>
            <person name="Ventosa A."/>
        </authorList>
    </citation>
    <scope>NUCLEOTIDE SEQUENCE [LARGE SCALE GENOMIC DNA]</scope>
    <source>
        <strain evidence="13 14">1BSP15-2V2</strain>
    </source>
</reference>
<dbReference type="CDD" id="cd00268">
    <property type="entry name" value="DEADc"/>
    <property type="match status" value="1"/>
</dbReference>
<dbReference type="Gene3D" id="3.40.50.300">
    <property type="entry name" value="P-loop containing nucleotide triphosphate hydrolases"/>
    <property type="match status" value="2"/>
</dbReference>
<keyword evidence="5 9" id="KW-0347">Helicase</keyword>
<dbReference type="InterPro" id="IPR005580">
    <property type="entry name" value="DbpA/CsdA_RNA-bd_dom"/>
</dbReference>
<dbReference type="InterPro" id="IPR001650">
    <property type="entry name" value="Helicase_C-like"/>
</dbReference>
<evidence type="ECO:0000256" key="3">
    <source>
        <dbReference type="ARBA" id="ARBA00022741"/>
    </source>
</evidence>
<feature type="domain" description="Helicase ATP-binding" evidence="10">
    <location>
        <begin position="35"/>
        <end position="206"/>
    </location>
</feature>
<evidence type="ECO:0000256" key="9">
    <source>
        <dbReference type="RuleBase" id="RU000492"/>
    </source>
</evidence>
<dbReference type="PANTHER" id="PTHR47963">
    <property type="entry name" value="DEAD-BOX ATP-DEPENDENT RNA HELICASE 47, MITOCHONDRIAL"/>
    <property type="match status" value="1"/>
</dbReference>
<evidence type="ECO:0000256" key="2">
    <source>
        <dbReference type="ARBA" id="ARBA00022490"/>
    </source>
</evidence>
<dbReference type="InterPro" id="IPR027417">
    <property type="entry name" value="P-loop_NTPase"/>
</dbReference>
<dbReference type="CDD" id="cd18787">
    <property type="entry name" value="SF2_C_DEAD"/>
    <property type="match status" value="1"/>
</dbReference>
<keyword evidence="6 9" id="KW-0067">ATP-binding</keyword>
<dbReference type="InterPro" id="IPR014014">
    <property type="entry name" value="RNA_helicase_DEAD_Q_motif"/>
</dbReference>
<name>A0ABT3PS11_9BACT</name>
<evidence type="ECO:0000256" key="1">
    <source>
        <dbReference type="ARBA" id="ARBA00012552"/>
    </source>
</evidence>
<comment type="caution">
    <text evidence="13">The sequence shown here is derived from an EMBL/GenBank/DDBJ whole genome shotgun (WGS) entry which is preliminary data.</text>
</comment>
<evidence type="ECO:0000256" key="6">
    <source>
        <dbReference type="ARBA" id="ARBA00022840"/>
    </source>
</evidence>
<dbReference type="PROSITE" id="PS00039">
    <property type="entry name" value="DEAD_ATP_HELICASE"/>
    <property type="match status" value="1"/>
</dbReference>
<dbReference type="InterPro" id="IPR012677">
    <property type="entry name" value="Nucleotide-bd_a/b_plait_sf"/>
</dbReference>
<dbReference type="PROSITE" id="PS51192">
    <property type="entry name" value="HELICASE_ATP_BIND_1"/>
    <property type="match status" value="1"/>
</dbReference>
<dbReference type="Proteomes" id="UP001207918">
    <property type="component" value="Unassembled WGS sequence"/>
</dbReference>
<accession>A0ABT3PS11</accession>
<feature type="short sequence motif" description="Q motif" evidence="8">
    <location>
        <begin position="4"/>
        <end position="32"/>
    </location>
</feature>
<evidence type="ECO:0000259" key="11">
    <source>
        <dbReference type="PROSITE" id="PS51194"/>
    </source>
</evidence>
<dbReference type="PROSITE" id="PS51195">
    <property type="entry name" value="Q_MOTIF"/>
    <property type="match status" value="1"/>
</dbReference>
<dbReference type="SUPFAM" id="SSF52540">
    <property type="entry name" value="P-loop containing nucleoside triphosphate hydrolases"/>
    <property type="match status" value="1"/>
</dbReference>
<dbReference type="InterPro" id="IPR000629">
    <property type="entry name" value="RNA-helicase_DEAD-box_CS"/>
</dbReference>
<keyword evidence="4 9" id="KW-0378">Hydrolase</keyword>
<dbReference type="EMBL" id="JAGGJA010000015">
    <property type="protein sequence ID" value="MCW9708648.1"/>
    <property type="molecule type" value="Genomic_DNA"/>
</dbReference>
<dbReference type="PANTHER" id="PTHR47963:SF8">
    <property type="entry name" value="ATP-DEPENDENT RNA HELICASE DEAD"/>
    <property type="match status" value="1"/>
</dbReference>
<dbReference type="PROSITE" id="PS51194">
    <property type="entry name" value="HELICASE_CTER"/>
    <property type="match status" value="1"/>
</dbReference>
<evidence type="ECO:0000256" key="5">
    <source>
        <dbReference type="ARBA" id="ARBA00022806"/>
    </source>
</evidence>
<evidence type="ECO:0000313" key="14">
    <source>
        <dbReference type="Proteomes" id="UP001207918"/>
    </source>
</evidence>
<dbReference type="Pfam" id="PF00270">
    <property type="entry name" value="DEAD"/>
    <property type="match status" value="1"/>
</dbReference>
<dbReference type="InterPro" id="IPR044742">
    <property type="entry name" value="DEAD/DEAH_RhlB"/>
</dbReference>
<dbReference type="Pfam" id="PF03880">
    <property type="entry name" value="DbpA"/>
    <property type="match status" value="1"/>
</dbReference>
<dbReference type="SMART" id="SM00487">
    <property type="entry name" value="DEXDc"/>
    <property type="match status" value="1"/>
</dbReference>
<evidence type="ECO:0000259" key="12">
    <source>
        <dbReference type="PROSITE" id="PS51195"/>
    </source>
</evidence>
<keyword evidence="7" id="KW-0346">Stress response</keyword>
<dbReference type="InterPro" id="IPR014001">
    <property type="entry name" value="Helicase_ATP-bd"/>
</dbReference>
<organism evidence="13 14">
    <name type="scientific">Fodinibius salsisoli</name>
    <dbReference type="NCBI Taxonomy" id="2820877"/>
    <lineage>
        <taxon>Bacteria</taxon>
        <taxon>Pseudomonadati</taxon>
        <taxon>Balneolota</taxon>
        <taxon>Balneolia</taxon>
        <taxon>Balneolales</taxon>
        <taxon>Balneolaceae</taxon>
        <taxon>Fodinibius</taxon>
    </lineage>
</organism>
<proteinExistence type="inferred from homology"/>
<dbReference type="GO" id="GO:0004386">
    <property type="term" value="F:helicase activity"/>
    <property type="evidence" value="ECO:0007669"/>
    <property type="project" value="UniProtKB-KW"/>
</dbReference>
<evidence type="ECO:0000256" key="4">
    <source>
        <dbReference type="ARBA" id="ARBA00022801"/>
    </source>
</evidence>
<evidence type="ECO:0000256" key="8">
    <source>
        <dbReference type="PROSITE-ProRule" id="PRU00552"/>
    </source>
</evidence>
<dbReference type="Pfam" id="PF25399">
    <property type="entry name" value="DeaD_dimer"/>
    <property type="match status" value="1"/>
</dbReference>
<dbReference type="InterPro" id="IPR057325">
    <property type="entry name" value="DeaD_dimer"/>
</dbReference>
<feature type="domain" description="Helicase C-terminal" evidence="11">
    <location>
        <begin position="217"/>
        <end position="378"/>
    </location>
</feature>
<protein>
    <recommendedName>
        <fullName evidence="1">RNA helicase</fullName>
        <ecNumber evidence="1">3.6.4.13</ecNumber>
    </recommendedName>
</protein>
<dbReference type="CDD" id="cd12252">
    <property type="entry name" value="RRM_DbpA"/>
    <property type="match status" value="1"/>
</dbReference>
<feature type="domain" description="DEAD-box RNA helicase Q" evidence="12">
    <location>
        <begin position="4"/>
        <end position="32"/>
    </location>
</feature>
<sequence length="523" mass="58034">MTDSTFAELNLSDTILQGLTDMGFEEPTPVQAKCIPTLLNKRDVVGQAQTGTGKTAAFGIPVVQQTDVSVSEVQTIIMCPTRELAIQVTGELIKIGKHLDGLHVLPVYGGQSIGRQIKALKRGAHIVVGTPGRTIDHLRRGTLKLDHLQRVVFDEADEMLNMGFRDDMEQILSYADQPVQTVMFSATMSRGIRKIMKRYMDQPQTIAIERKKVTAPNIEQYAVEVRDSVRTEAIGRFMDINDFKLALVFCNTKRKTEKVSRELQSRGYATDFINGDLNQNQRDRVMSKFRSGAIDVLVGTDVAARGLDIDDIEAVFNYDIPQDPEYYVHRIGRTGRAGRSGMAITFTTKRKKKQLRSIEKQIKNRLNPLGLPSVADVQQSRVAGVMDKLVEDLEKGSLRPFIEQIESFDDDRFTTIEIAAALLKKATSETASASDAPAQGAKKYDDSAMIKMFFNVGKKHNVYPGDLVGAIAGESKVPGNVIGNIDIFPRHSFVDIPGKHVDKVINAMNRNRVKGKKVRVNVA</sequence>
<dbReference type="Pfam" id="PF00271">
    <property type="entry name" value="Helicase_C"/>
    <property type="match status" value="1"/>
</dbReference>
<dbReference type="EC" id="3.6.4.13" evidence="1"/>
<dbReference type="Gene3D" id="3.30.70.330">
    <property type="match status" value="1"/>
</dbReference>
<comment type="similarity">
    <text evidence="9">Belongs to the DEAD box helicase family.</text>
</comment>
<keyword evidence="3 9" id="KW-0547">Nucleotide-binding</keyword>
<dbReference type="InterPro" id="IPR011545">
    <property type="entry name" value="DEAD/DEAH_box_helicase_dom"/>
</dbReference>
<gene>
    <name evidence="13" type="ORF">J6I44_17435</name>
</gene>
<dbReference type="InterPro" id="IPR050547">
    <property type="entry name" value="DEAD_box_RNA_helicases"/>
</dbReference>
<keyword evidence="14" id="KW-1185">Reference proteome</keyword>